<gene>
    <name evidence="1" type="ORF">AB4566_12890</name>
</gene>
<name>A0ABV4NCT2_9VIBR</name>
<accession>A0ABV4NCT2</accession>
<dbReference type="Proteomes" id="UP001570417">
    <property type="component" value="Unassembled WGS sequence"/>
</dbReference>
<reference evidence="1 2" key="1">
    <citation type="journal article" date="2024" name="ISME J.">
        <title>Tailless and filamentous prophages are predominant in marine Vibrio.</title>
        <authorList>
            <person name="Steensen K."/>
            <person name="Seneca J."/>
            <person name="Bartlau N."/>
            <person name="Yu X.A."/>
            <person name="Hussain F.A."/>
            <person name="Polz M.F."/>
        </authorList>
    </citation>
    <scope>NUCLEOTIDE SEQUENCE [LARGE SCALE GENOMIC DNA]</scope>
    <source>
        <strain evidence="1 2">10N.222.51.A1</strain>
    </source>
</reference>
<sequence>MKAFKNPATWLAILALQGCSSAPEVVTETELPPATLDEPKSIQPQTFIMRGQVVVGHETRTFTPCGSQQQYWLDLPKGALQQALALPSRPYQTMYGEMIGHLSVPSQTGYNADFTARFVVEQVNLLTTENPERCSQPLRPTRAFGTEPFWSASFNKDQITYTPMGDKPQNLAIQSSRVSADKRQYSLNNGDLELQKETCNDGMSDSIYGWKSQLTIGSKDFNGCATVANVDSTLDWSGLYFASSTDNVGFSVQLELHDNHSATTTYSYTSGEPSIIEQGFWQQLNQDQVQVVMTQHQQQYLISERIFTRDGYQLTAEKEKVGNVVYPISNGGLTLFRAKSTLSTQVEKASNTSVDLSAKQINSSSDFNQDVDNAIRRYFKIHQTSPDNTKYRWLTYDLNGDGNDELLAQLDWCGSGGCTLLIFENHNDDWRFNSRITLVQDDIRLGKNQNHGWQDLIFNVRGGGATPAQHKLSYTGVSYPMNPSVAPVVQGNNVTNVILFADKITPVQDGVML</sequence>
<proteinExistence type="predicted"/>
<evidence type="ECO:0000313" key="2">
    <source>
        <dbReference type="Proteomes" id="UP001570417"/>
    </source>
</evidence>
<dbReference type="RefSeq" id="WP_372266346.1">
    <property type="nucleotide sequence ID" value="NZ_JBFRUW010000047.1"/>
</dbReference>
<organism evidence="1 2">
    <name type="scientific">Vibrio gallaecicus</name>
    <dbReference type="NCBI Taxonomy" id="552386"/>
    <lineage>
        <taxon>Bacteria</taxon>
        <taxon>Pseudomonadati</taxon>
        <taxon>Pseudomonadota</taxon>
        <taxon>Gammaproteobacteria</taxon>
        <taxon>Vibrionales</taxon>
        <taxon>Vibrionaceae</taxon>
        <taxon>Vibrio</taxon>
    </lineage>
</organism>
<evidence type="ECO:0000313" key="1">
    <source>
        <dbReference type="EMBL" id="MFA0569166.1"/>
    </source>
</evidence>
<protein>
    <submittedName>
        <fullName evidence="1">COG3650 family protein</fullName>
    </submittedName>
</protein>
<dbReference type="EMBL" id="JBFRUW010000047">
    <property type="protein sequence ID" value="MFA0569166.1"/>
    <property type="molecule type" value="Genomic_DNA"/>
</dbReference>
<dbReference type="PROSITE" id="PS51257">
    <property type="entry name" value="PROKAR_LIPOPROTEIN"/>
    <property type="match status" value="1"/>
</dbReference>
<keyword evidence="2" id="KW-1185">Reference proteome</keyword>
<comment type="caution">
    <text evidence="1">The sequence shown here is derived from an EMBL/GenBank/DDBJ whole genome shotgun (WGS) entry which is preliminary data.</text>
</comment>